<evidence type="ECO:0000259" key="11">
    <source>
        <dbReference type="Pfam" id="PF02463"/>
    </source>
</evidence>
<evidence type="ECO:0000313" key="13">
    <source>
        <dbReference type="Proteomes" id="UP001608902"/>
    </source>
</evidence>
<dbReference type="AlphaFoldDB" id="A0ABD6ESQ3"/>
<keyword evidence="5" id="KW-0132">Cell division</keyword>
<dbReference type="InterPro" id="IPR003395">
    <property type="entry name" value="RecF/RecN/SMC_N"/>
</dbReference>
<evidence type="ECO:0000256" key="7">
    <source>
        <dbReference type="ARBA" id="ARBA00023054"/>
    </source>
</evidence>
<comment type="caution">
    <text evidence="12">The sequence shown here is derived from an EMBL/GenBank/DDBJ whole genome shotgun (WGS) entry which is preliminary data.</text>
</comment>
<feature type="domain" description="RecF/RecN/SMC N-terminal" evidence="11">
    <location>
        <begin position="3"/>
        <end position="128"/>
    </location>
</feature>
<evidence type="ECO:0000256" key="5">
    <source>
        <dbReference type="ARBA" id="ARBA00022618"/>
    </source>
</evidence>
<dbReference type="PANTHER" id="PTHR18937">
    <property type="entry name" value="STRUCTURAL MAINTENANCE OF CHROMOSOMES SMC FAMILY MEMBER"/>
    <property type="match status" value="1"/>
</dbReference>
<keyword evidence="8" id="KW-0539">Nucleus</keyword>
<accession>A0ABD6ESQ3</accession>
<evidence type="ECO:0000313" key="12">
    <source>
        <dbReference type="EMBL" id="MFH4980329.1"/>
    </source>
</evidence>
<reference evidence="12 13" key="1">
    <citation type="submission" date="2024-08" db="EMBL/GenBank/DDBJ databases">
        <title>Gnathostoma spinigerum genome.</title>
        <authorList>
            <person name="Gonzalez-Bertolin B."/>
            <person name="Monzon S."/>
            <person name="Zaballos A."/>
            <person name="Jimenez P."/>
            <person name="Dekumyoy P."/>
            <person name="Varona S."/>
            <person name="Cuesta I."/>
            <person name="Sumanam S."/>
            <person name="Adisakwattana P."/>
            <person name="Gasser R.B."/>
            <person name="Hernandez-Gonzalez A."/>
            <person name="Young N.D."/>
            <person name="Perteguer M.J."/>
        </authorList>
    </citation>
    <scope>NUCLEOTIDE SEQUENCE [LARGE SCALE GENOMIC DNA]</scope>
    <source>
        <strain evidence="12">AL3</strain>
        <tissue evidence="12">Liver</tissue>
    </source>
</reference>
<protein>
    <recommendedName>
        <fullName evidence="11">RecF/RecN/SMC N-terminal domain-containing protein</fullName>
    </recommendedName>
</protein>
<dbReference type="Gene3D" id="3.40.50.300">
    <property type="entry name" value="P-loop containing nucleotide triphosphate hydrolases"/>
    <property type="match status" value="1"/>
</dbReference>
<keyword evidence="6" id="KW-0498">Mitosis</keyword>
<comment type="subcellular location">
    <subcellularLocation>
        <location evidence="2">Chromosome</location>
    </subcellularLocation>
    <subcellularLocation>
        <location evidence="1">Nucleus</location>
    </subcellularLocation>
</comment>
<feature type="coiled-coil region" evidence="10">
    <location>
        <begin position="188"/>
        <end position="289"/>
    </location>
</feature>
<organism evidence="12 13">
    <name type="scientific">Gnathostoma spinigerum</name>
    <dbReference type="NCBI Taxonomy" id="75299"/>
    <lineage>
        <taxon>Eukaryota</taxon>
        <taxon>Metazoa</taxon>
        <taxon>Ecdysozoa</taxon>
        <taxon>Nematoda</taxon>
        <taxon>Chromadorea</taxon>
        <taxon>Rhabditida</taxon>
        <taxon>Spirurina</taxon>
        <taxon>Gnathostomatomorpha</taxon>
        <taxon>Gnathostomatoidea</taxon>
        <taxon>Gnathostomatidae</taxon>
        <taxon>Gnathostoma</taxon>
    </lineage>
</organism>
<gene>
    <name evidence="12" type="ORF">AB6A40_007038</name>
</gene>
<evidence type="ECO:0000256" key="3">
    <source>
        <dbReference type="ARBA" id="ARBA00005597"/>
    </source>
</evidence>
<comment type="similarity">
    <text evidence="3">Belongs to the SMC family. SMC1 subfamily.</text>
</comment>
<dbReference type="Pfam" id="PF02463">
    <property type="entry name" value="SMC_N"/>
    <property type="match status" value="1"/>
</dbReference>
<proteinExistence type="inferred from homology"/>
<sequence length="371" mass="42507">MGLRTLELENFKSYKGKQIIGPFKRFTAIVGPNGSGKSNLMDAICFVLGEKASNLRVKRLHDLIHGAPIGKPVSNRCHVTMEYEDNDGKIRSFQRSVTTGGSEYRIDGKTYTPQQYIQQLEEMNIFIKAKNFLVYQGQVESIAMRNPKERTQLFEEISRSCVFQSDYDRLKAEMTKAEEDAAINLSKRRNIALEKREAKQEKDEAERYQQMKDELAAKQRQLFLLQFYQAEKNITSAADDLKRKKEDVAELIKKKEDCDECVIAKQKEHKKLLKEVHKIEQKALEKERQVTAQKPCYVAAKQEAIHVKSKLETANKMLVTAQKIAATHDKNIAALEEKCIENERNKAACEAKIAAESQQLELNLSETQVFL</sequence>
<dbReference type="PANTHER" id="PTHR18937:SF12">
    <property type="entry name" value="STRUCTURAL MAINTENANCE OF CHROMOSOMES PROTEIN"/>
    <property type="match status" value="1"/>
</dbReference>
<keyword evidence="7 10" id="KW-0175">Coiled coil</keyword>
<evidence type="ECO:0000256" key="4">
    <source>
        <dbReference type="ARBA" id="ARBA00022454"/>
    </source>
</evidence>
<dbReference type="EMBL" id="JBGFUD010005409">
    <property type="protein sequence ID" value="MFH4980329.1"/>
    <property type="molecule type" value="Genomic_DNA"/>
</dbReference>
<keyword evidence="4" id="KW-0158">Chromosome</keyword>
<evidence type="ECO:0000256" key="10">
    <source>
        <dbReference type="SAM" id="Coils"/>
    </source>
</evidence>
<dbReference type="GO" id="GO:0005634">
    <property type="term" value="C:nucleus"/>
    <property type="evidence" value="ECO:0007669"/>
    <property type="project" value="UniProtKB-SubCell"/>
</dbReference>
<dbReference type="CDD" id="cd03275">
    <property type="entry name" value="ABC_SMC1_euk"/>
    <property type="match status" value="1"/>
</dbReference>
<evidence type="ECO:0000256" key="2">
    <source>
        <dbReference type="ARBA" id="ARBA00004286"/>
    </source>
</evidence>
<dbReference type="InterPro" id="IPR027417">
    <property type="entry name" value="P-loop_NTPase"/>
</dbReference>
<dbReference type="InterPro" id="IPR028468">
    <property type="entry name" value="Smc1_ABC"/>
</dbReference>
<evidence type="ECO:0000256" key="1">
    <source>
        <dbReference type="ARBA" id="ARBA00004123"/>
    </source>
</evidence>
<dbReference type="FunFam" id="3.40.50.300:FF:000564">
    <property type="entry name" value="Structural maintenance of chromosomes 1A"/>
    <property type="match status" value="1"/>
</dbReference>
<evidence type="ECO:0000256" key="6">
    <source>
        <dbReference type="ARBA" id="ARBA00022776"/>
    </source>
</evidence>
<dbReference type="GO" id="GO:0005694">
    <property type="term" value="C:chromosome"/>
    <property type="evidence" value="ECO:0007669"/>
    <property type="project" value="UniProtKB-SubCell"/>
</dbReference>
<name>A0ABD6ESQ3_9BILA</name>
<dbReference type="GO" id="GO:0051301">
    <property type="term" value="P:cell division"/>
    <property type="evidence" value="ECO:0007669"/>
    <property type="project" value="UniProtKB-KW"/>
</dbReference>
<keyword evidence="13" id="KW-1185">Reference proteome</keyword>
<dbReference type="Proteomes" id="UP001608902">
    <property type="component" value="Unassembled WGS sequence"/>
</dbReference>
<dbReference type="SUPFAM" id="SSF52540">
    <property type="entry name" value="P-loop containing nucleoside triphosphate hydrolases"/>
    <property type="match status" value="1"/>
</dbReference>
<evidence type="ECO:0000256" key="9">
    <source>
        <dbReference type="ARBA" id="ARBA00023306"/>
    </source>
</evidence>
<evidence type="ECO:0000256" key="8">
    <source>
        <dbReference type="ARBA" id="ARBA00023242"/>
    </source>
</evidence>
<keyword evidence="9" id="KW-0131">Cell cycle</keyword>